<name>A0A120FJ54_9BRAD</name>
<dbReference type="EMBL" id="LNCU01000107">
    <property type="protein sequence ID" value="KWV48547.1"/>
    <property type="molecule type" value="Genomic_DNA"/>
</dbReference>
<evidence type="ECO:0000313" key="2">
    <source>
        <dbReference type="Proteomes" id="UP000057737"/>
    </source>
</evidence>
<gene>
    <name evidence="1" type="ORF">AS156_18985</name>
</gene>
<sequence length="431" mass="47414">MHGDRDVRASIYSIKRRGPSIMSVICVLYSSNTTYDSLRGILAMAAAEFDRLGHEVQMLDLLSPQLPARLNALLPRRAETMALGFSGIGLEIHTPEKKLFWDLAQIPVFTWFCDHPCYFARRHRLESRYVTAGYVFPDHAAFNRDYLRSSAVFATHIGIPDPGFFGGLPPRQRNGRLIFAKSSWKPQELERGYRATMPPKLFALLFDAIAAAKGKTCGAFPEIILATAAEHLVYLTPGSDLFNAILTRLDNYTRAVRTREVGAVLADYPVDFIGGGWDDLDVTGRRARVLGAVTFDTMREQLGSYLAAVSLNPNVDLSMHDRVFFALGAGTVPVFDANRFSAEHMRHLARFSFGQDTESVATAVEAVLADPAAAQAATATTFGELYPRFSMRRAVQDIHEITMTISGAAGEGLFPASPAPPNVWTPPKQAA</sequence>
<keyword evidence="2" id="KW-1185">Reference proteome</keyword>
<dbReference type="AlphaFoldDB" id="A0A120FJ54"/>
<dbReference type="Proteomes" id="UP000057737">
    <property type="component" value="Unassembled WGS sequence"/>
</dbReference>
<organism evidence="1 2">
    <name type="scientific">Bradyrhizobium macuxiense</name>
    <dbReference type="NCBI Taxonomy" id="1755647"/>
    <lineage>
        <taxon>Bacteria</taxon>
        <taxon>Pseudomonadati</taxon>
        <taxon>Pseudomonadota</taxon>
        <taxon>Alphaproteobacteria</taxon>
        <taxon>Hyphomicrobiales</taxon>
        <taxon>Nitrobacteraceae</taxon>
        <taxon>Bradyrhizobium</taxon>
    </lineage>
</organism>
<proteinExistence type="predicted"/>
<reference evidence="1 2" key="1">
    <citation type="submission" date="2015-11" db="EMBL/GenBank/DDBJ databases">
        <title>Draft Genome Sequence of the Strain BR 10303 (Bradyrhizobium sp.) isolated from nodules of Centrolobium paraense.</title>
        <authorList>
            <person name="Zelli J.E."/>
            <person name="Simoes-Araujo J.L."/>
            <person name="Barauna A.C."/>
            <person name="Silva K."/>
        </authorList>
    </citation>
    <scope>NUCLEOTIDE SEQUENCE [LARGE SCALE GENOMIC DNA]</scope>
    <source>
        <strain evidence="1 2">BR 10303</strain>
    </source>
</reference>
<accession>A0A120FJ54</accession>
<evidence type="ECO:0000313" key="1">
    <source>
        <dbReference type="EMBL" id="KWV48547.1"/>
    </source>
</evidence>
<evidence type="ECO:0008006" key="3">
    <source>
        <dbReference type="Google" id="ProtNLM"/>
    </source>
</evidence>
<comment type="caution">
    <text evidence="1">The sequence shown here is derived from an EMBL/GenBank/DDBJ whole genome shotgun (WGS) entry which is preliminary data.</text>
</comment>
<protein>
    <recommendedName>
        <fullName evidence="3">Glycosyl transferase family 1</fullName>
    </recommendedName>
</protein>